<dbReference type="GO" id="GO:0005634">
    <property type="term" value="C:nucleus"/>
    <property type="evidence" value="ECO:0007669"/>
    <property type="project" value="UniProtKB-SubCell"/>
</dbReference>
<comment type="caution">
    <text evidence="4">The sequence shown here is derived from an EMBL/GenBank/DDBJ whole genome shotgun (WGS) entry which is preliminary data.</text>
</comment>
<feature type="domain" description="DDT" evidence="3">
    <location>
        <begin position="29"/>
        <end position="74"/>
    </location>
</feature>
<dbReference type="Gramene" id="KZN05416">
    <property type="protein sequence ID" value="KZN05416"/>
    <property type="gene ID" value="DCAR_006253"/>
</dbReference>
<name>A0A166DM30_DAUCS</name>
<dbReference type="AlphaFoldDB" id="A0A166DM30"/>
<evidence type="ECO:0000313" key="4">
    <source>
        <dbReference type="EMBL" id="KZN05416.1"/>
    </source>
</evidence>
<organism evidence="4">
    <name type="scientific">Daucus carota subsp. sativus</name>
    <name type="common">Carrot</name>
    <dbReference type="NCBI Taxonomy" id="79200"/>
    <lineage>
        <taxon>Eukaryota</taxon>
        <taxon>Viridiplantae</taxon>
        <taxon>Streptophyta</taxon>
        <taxon>Embryophyta</taxon>
        <taxon>Tracheophyta</taxon>
        <taxon>Spermatophyta</taxon>
        <taxon>Magnoliopsida</taxon>
        <taxon>eudicotyledons</taxon>
        <taxon>Gunneridae</taxon>
        <taxon>Pentapetalae</taxon>
        <taxon>asterids</taxon>
        <taxon>campanulids</taxon>
        <taxon>Apiales</taxon>
        <taxon>Apiaceae</taxon>
        <taxon>Apioideae</taxon>
        <taxon>Scandiceae</taxon>
        <taxon>Daucinae</taxon>
        <taxon>Daucus</taxon>
        <taxon>Daucus sect. Daucus</taxon>
    </lineage>
</organism>
<evidence type="ECO:0000256" key="1">
    <source>
        <dbReference type="ARBA" id="ARBA00004123"/>
    </source>
</evidence>
<evidence type="ECO:0000256" key="2">
    <source>
        <dbReference type="ARBA" id="ARBA00023242"/>
    </source>
</evidence>
<dbReference type="STRING" id="79200.A0A166DM30"/>
<dbReference type="InterPro" id="IPR018501">
    <property type="entry name" value="DDT_dom"/>
</dbReference>
<reference evidence="4" key="1">
    <citation type="journal article" date="2016" name="Nat. Genet.">
        <title>A high-quality carrot genome assembly provides new insights into carotenoid accumulation and asterid genome evolution.</title>
        <authorList>
            <person name="Iorizzo M."/>
            <person name="Ellison S."/>
            <person name="Senalik D."/>
            <person name="Zeng P."/>
            <person name="Satapoomin P."/>
            <person name="Huang J."/>
            <person name="Bowman M."/>
            <person name="Iovene M."/>
            <person name="Sanseverino W."/>
            <person name="Cavagnaro P."/>
            <person name="Yildiz M."/>
            <person name="Macko-Podgorni A."/>
            <person name="Moranska E."/>
            <person name="Grzebelus E."/>
            <person name="Grzebelus D."/>
            <person name="Ashrafi H."/>
            <person name="Zheng Z."/>
            <person name="Cheng S."/>
            <person name="Spooner D."/>
            <person name="Van Deynze A."/>
            <person name="Simon P."/>
        </authorList>
    </citation>
    <scope>NUCLEOTIDE SEQUENCE [LARGE SCALE GENOMIC DNA]</scope>
    <source>
        <tissue evidence="4">Leaf</tissue>
    </source>
</reference>
<keyword evidence="2" id="KW-0539">Nucleus</keyword>
<protein>
    <recommendedName>
        <fullName evidence="3">DDT domain-containing protein</fullName>
    </recommendedName>
</protein>
<evidence type="ECO:0000259" key="3">
    <source>
        <dbReference type="Pfam" id="PF02791"/>
    </source>
</evidence>
<comment type="subcellular location">
    <subcellularLocation>
        <location evidence="1">Nucleus</location>
    </subcellularLocation>
</comment>
<accession>A0A166DM30</accession>
<dbReference type="Pfam" id="PF02791">
    <property type="entry name" value="DDT"/>
    <property type="match status" value="1"/>
</dbReference>
<gene>
    <name evidence="4" type="ORF">DCAR_006253</name>
</gene>
<sequence>MDVTDDRKLAPSSVIDHRTKLRRRCELATVLNFLTVFEPLLKSKMKVTAEDIEMAIIEPNELLSKLHVMLLKVYITGLLICL</sequence>
<dbReference type="EMBL" id="LNRQ01000002">
    <property type="protein sequence ID" value="KZN05416.1"/>
    <property type="molecule type" value="Genomic_DNA"/>
</dbReference>
<proteinExistence type="predicted"/>